<dbReference type="Pfam" id="PF16686">
    <property type="entry name" value="POT1PC"/>
    <property type="match status" value="1"/>
</dbReference>
<evidence type="ECO:0000256" key="6">
    <source>
        <dbReference type="ARBA" id="ARBA00022895"/>
    </source>
</evidence>
<feature type="compositionally biased region" description="Basic residues" evidence="9">
    <location>
        <begin position="249"/>
        <end position="258"/>
    </location>
</feature>
<dbReference type="HOGENOM" id="CLU_009829_0_0_1"/>
<accession>B0CSW1</accession>
<evidence type="ECO:0000313" key="12">
    <source>
        <dbReference type="EMBL" id="EDR14908.1"/>
    </source>
</evidence>
<feature type="region of interest" description="Disordered" evidence="9">
    <location>
        <begin position="245"/>
        <end position="299"/>
    </location>
</feature>
<dbReference type="InterPro" id="IPR028389">
    <property type="entry name" value="POT1"/>
</dbReference>
<dbReference type="GO" id="GO:0032210">
    <property type="term" value="P:regulation of telomere maintenance via telomerase"/>
    <property type="evidence" value="ECO:0007669"/>
    <property type="project" value="TreeGrafter"/>
</dbReference>
<dbReference type="GO" id="GO:0098505">
    <property type="term" value="F:G-rich strand telomeric DNA binding"/>
    <property type="evidence" value="ECO:0007669"/>
    <property type="project" value="TreeGrafter"/>
</dbReference>
<dbReference type="Gene3D" id="2.40.50.140">
    <property type="entry name" value="Nucleic acid-binding proteins"/>
    <property type="match status" value="3"/>
</dbReference>
<dbReference type="AlphaFoldDB" id="B0CSW1"/>
<feature type="domain" description="Protection of telomeres protein 1 ssDNA-binding" evidence="11">
    <location>
        <begin position="505"/>
        <end position="627"/>
    </location>
</feature>
<dbReference type="EMBL" id="DS547092">
    <property type="protein sequence ID" value="EDR14908.1"/>
    <property type="molecule type" value="Genomic_DNA"/>
</dbReference>
<evidence type="ECO:0000256" key="7">
    <source>
        <dbReference type="ARBA" id="ARBA00023125"/>
    </source>
</evidence>
<protein>
    <recommendedName>
        <fullName evidence="4">Protection of telomeres protein 1</fullName>
    </recommendedName>
</protein>
<keyword evidence="5" id="KW-0158">Chromosome</keyword>
<dbReference type="PANTHER" id="PTHR14513">
    <property type="entry name" value="PROTECTION OF TELOMERES 1"/>
    <property type="match status" value="1"/>
</dbReference>
<organism evidence="13">
    <name type="scientific">Laccaria bicolor (strain S238N-H82 / ATCC MYA-4686)</name>
    <name type="common">Bicoloured deceiver</name>
    <name type="synonym">Laccaria laccata var. bicolor</name>
    <dbReference type="NCBI Taxonomy" id="486041"/>
    <lineage>
        <taxon>Eukaryota</taxon>
        <taxon>Fungi</taxon>
        <taxon>Dikarya</taxon>
        <taxon>Basidiomycota</taxon>
        <taxon>Agaricomycotina</taxon>
        <taxon>Agaricomycetes</taxon>
        <taxon>Agaricomycetidae</taxon>
        <taxon>Agaricales</taxon>
        <taxon>Agaricineae</taxon>
        <taxon>Hydnangiaceae</taxon>
        <taxon>Laccaria</taxon>
    </lineage>
</organism>
<dbReference type="InterPro" id="IPR032042">
    <property type="entry name" value="POT1PC"/>
</dbReference>
<gene>
    <name evidence="12" type="ORF">LACBIDRAFT_306157</name>
</gene>
<dbReference type="SUPFAM" id="SSF50249">
    <property type="entry name" value="Nucleic acid-binding proteins"/>
    <property type="match status" value="3"/>
</dbReference>
<evidence type="ECO:0000256" key="3">
    <source>
        <dbReference type="ARBA" id="ARBA00008442"/>
    </source>
</evidence>
<evidence type="ECO:0000256" key="2">
    <source>
        <dbReference type="ARBA" id="ARBA00004574"/>
    </source>
</evidence>
<dbReference type="Proteomes" id="UP000001194">
    <property type="component" value="Unassembled WGS sequence"/>
</dbReference>
<feature type="compositionally biased region" description="Polar residues" evidence="9">
    <location>
        <begin position="284"/>
        <end position="299"/>
    </location>
</feature>
<dbReference type="GO" id="GO:0010521">
    <property type="term" value="F:telomerase inhibitor activity"/>
    <property type="evidence" value="ECO:0007669"/>
    <property type="project" value="TreeGrafter"/>
</dbReference>
<comment type="subcellular location">
    <subcellularLocation>
        <location evidence="2">Chromosome</location>
        <location evidence="2">Telomere</location>
    </subcellularLocation>
    <subcellularLocation>
        <location evidence="1">Nucleus</location>
    </subcellularLocation>
</comment>
<evidence type="ECO:0000313" key="13">
    <source>
        <dbReference type="Proteomes" id="UP000001194"/>
    </source>
</evidence>
<dbReference type="InterPro" id="IPR011564">
    <property type="entry name" value="Telomer_end-bd_POT1/Cdc13"/>
</dbReference>
<evidence type="ECO:0000256" key="5">
    <source>
        <dbReference type="ARBA" id="ARBA00022454"/>
    </source>
</evidence>
<evidence type="ECO:0000259" key="10">
    <source>
        <dbReference type="Pfam" id="PF02765"/>
    </source>
</evidence>
<dbReference type="KEGG" id="lbc:LACBIDRAFT_306157"/>
<evidence type="ECO:0000259" key="11">
    <source>
        <dbReference type="Pfam" id="PF16686"/>
    </source>
</evidence>
<dbReference type="RefSeq" id="XP_001875467.1">
    <property type="nucleotide sequence ID" value="XM_001875432.1"/>
</dbReference>
<reference evidence="12 13" key="1">
    <citation type="journal article" date="2008" name="Nature">
        <title>The genome of Laccaria bicolor provides insights into mycorrhizal symbiosis.</title>
        <authorList>
            <person name="Martin F."/>
            <person name="Aerts A."/>
            <person name="Ahren D."/>
            <person name="Brun A."/>
            <person name="Danchin E.G.J."/>
            <person name="Duchaussoy F."/>
            <person name="Gibon J."/>
            <person name="Kohler A."/>
            <person name="Lindquist E."/>
            <person name="Pereda V."/>
            <person name="Salamov A."/>
            <person name="Shapiro H.J."/>
            <person name="Wuyts J."/>
            <person name="Blaudez D."/>
            <person name="Buee M."/>
            <person name="Brokstein P."/>
            <person name="Canbaeck B."/>
            <person name="Cohen D."/>
            <person name="Courty P.E."/>
            <person name="Coutinho P.M."/>
            <person name="Delaruelle C."/>
            <person name="Detter J.C."/>
            <person name="Deveau A."/>
            <person name="DiFazio S."/>
            <person name="Duplessis S."/>
            <person name="Fraissinet-Tachet L."/>
            <person name="Lucic E."/>
            <person name="Frey-Klett P."/>
            <person name="Fourrey C."/>
            <person name="Feussner I."/>
            <person name="Gay G."/>
            <person name="Grimwood J."/>
            <person name="Hoegger P.J."/>
            <person name="Jain P."/>
            <person name="Kilaru S."/>
            <person name="Labbe J."/>
            <person name="Lin Y.C."/>
            <person name="Legue V."/>
            <person name="Le Tacon F."/>
            <person name="Marmeisse R."/>
            <person name="Melayah D."/>
            <person name="Montanini B."/>
            <person name="Muratet M."/>
            <person name="Nehls U."/>
            <person name="Niculita-Hirzel H."/>
            <person name="Oudot-Le Secq M.P."/>
            <person name="Peter M."/>
            <person name="Quesneville H."/>
            <person name="Rajashekar B."/>
            <person name="Reich M."/>
            <person name="Rouhier N."/>
            <person name="Schmutz J."/>
            <person name="Yin T."/>
            <person name="Chalot M."/>
            <person name="Henrissat B."/>
            <person name="Kuees U."/>
            <person name="Lucas S."/>
            <person name="Van de Peer Y."/>
            <person name="Podila G.K."/>
            <person name="Polle A."/>
            <person name="Pukkila P.J."/>
            <person name="Richardson P.M."/>
            <person name="Rouze P."/>
            <person name="Sanders I.R."/>
            <person name="Stajich J.E."/>
            <person name="Tunlid A."/>
            <person name="Tuskan G."/>
            <person name="Grigoriev I.V."/>
        </authorList>
    </citation>
    <scope>NUCLEOTIDE SEQUENCE [LARGE SCALE GENOMIC DNA]</scope>
    <source>
        <strain evidence="13">S238N-H82 / ATCC MYA-4686</strain>
    </source>
</reference>
<dbReference type="PANTHER" id="PTHR14513:SF0">
    <property type="entry name" value="PROTECTION OF TELOMERES PROTEIN 1"/>
    <property type="match status" value="1"/>
</dbReference>
<name>B0CSW1_LACBS</name>
<keyword evidence="7" id="KW-0238">DNA-binding</keyword>
<feature type="region of interest" description="Disordered" evidence="9">
    <location>
        <begin position="183"/>
        <end position="232"/>
    </location>
</feature>
<dbReference type="OrthoDB" id="2186770at2759"/>
<feature type="region of interest" description="Disordered" evidence="9">
    <location>
        <begin position="1"/>
        <end position="20"/>
    </location>
</feature>
<sequence>MKRAAACEADDERKSSKPRLNVPSFPFDNHLDQNPFDIFENGPNPAGFIRGKFFMVWRPSASAQKFLAVVEVAPEPSLKYTDSRTVRFQVEFSGRCAKFFHIFTDSISVATHFILSLEGAHLDKRSSSSVGLPMTISFPDGVKIKCTRSHKEVVIDTWMMEKLEEAQDANWFSTPLVTSKRCSLISGPPADEGGNPIPLQPSLQSSNANIPSISVNDTRPPPDGLAPQPLSNSISSTMLVAPNQPLTAKQKKKQKRAARASLGVSETANLDHAVEKQPVEISSVMPSPTTELSNPSPKVTSDHATYTLLKDIASNGHCQHNVAGVVIYKSSPKQVDSSKDWHCSFRMVDPGTANLEVSASFRGIQVNCFKKAKHWLPCPELGDIIILRGVKVSMFRGNLTLAGYHDILCWAIFSSTKVKIHHGDETEVSAPEMSTAGSRSLHFFDPKESDLQYCQKLSSWWCNLQNGEKNNAQENAVANMYQVPIGGGVRRHCLIREVHPDRPPCGYFDCTVEVLAGFPNLQDNIYSLYVTDYTCNKDLYPVQAKWCPASMATLVLKIEMWDSAATLGRRMEKGSFYHIRNARMKRSNYGCLEGKVVEQKITQLEEGESETNLYLRALLERKQAWEKVEDSSAQFEHRLIEDAVEDSFFNGTVEILRLEESDGPCLYVTDYTAHPQLSPNYSGTWTLNLQGRILRVLLDNEQYEMAKLLNVPAYYRINKLRLRMNKAVKLLHGFLGGNERKIQNLTLDAGDERYAELIRRKSLWQQQTSSAPVQGLYYSTIKQILEFDRYPNKHRIFARVIKMYPPDLRNAIILFCSRCKSEIDPSRKACYDCYDFDHEYVQYLYHLALAIEDKEGQQLAVSVDDDCHLFNDLRRIDIRDNSEAQIKLRDRLKPFLGALVDLHQPLGMDAVQSTAFHTLVIECWKNSEGVPSFGLARVGA</sequence>
<dbReference type="GO" id="GO:0016233">
    <property type="term" value="P:telomere capping"/>
    <property type="evidence" value="ECO:0007669"/>
    <property type="project" value="TreeGrafter"/>
</dbReference>
<proteinExistence type="inferred from homology"/>
<keyword evidence="8" id="KW-0539">Nucleus</keyword>
<feature type="compositionally biased region" description="Polar residues" evidence="9">
    <location>
        <begin position="201"/>
        <end position="217"/>
    </location>
</feature>
<keyword evidence="13" id="KW-1185">Reference proteome</keyword>
<evidence type="ECO:0000256" key="4">
    <source>
        <dbReference type="ARBA" id="ARBA00015253"/>
    </source>
</evidence>
<evidence type="ECO:0000256" key="8">
    <source>
        <dbReference type="ARBA" id="ARBA00023242"/>
    </source>
</evidence>
<evidence type="ECO:0000256" key="1">
    <source>
        <dbReference type="ARBA" id="ARBA00004123"/>
    </source>
</evidence>
<dbReference type="Pfam" id="PF02765">
    <property type="entry name" value="POT1"/>
    <property type="match status" value="1"/>
</dbReference>
<dbReference type="STRING" id="486041.B0CSW1"/>
<dbReference type="GO" id="GO:0000783">
    <property type="term" value="C:nuclear telomere cap complex"/>
    <property type="evidence" value="ECO:0007669"/>
    <property type="project" value="TreeGrafter"/>
</dbReference>
<dbReference type="InParanoid" id="B0CSW1"/>
<comment type="similarity">
    <text evidence="3">Belongs to the telombin family.</text>
</comment>
<keyword evidence="6" id="KW-0779">Telomere</keyword>
<dbReference type="InterPro" id="IPR012340">
    <property type="entry name" value="NA-bd_OB-fold"/>
</dbReference>
<feature type="domain" description="Telomeric single stranded DNA binding POT1/Cdc13" evidence="10">
    <location>
        <begin position="319"/>
        <end position="460"/>
    </location>
</feature>
<evidence type="ECO:0000256" key="9">
    <source>
        <dbReference type="SAM" id="MobiDB-lite"/>
    </source>
</evidence>
<dbReference type="GeneID" id="6070099"/>